<sequence length="583" mass="61861">MQTASVDAAFLNRVGQAADQSVQALLETHDADVAALAHRPAMGRLLAMVTVFTEPGSRFYGAGAGGLRKPMAGCLDRLEQLQGPTGLFDGTNLCSPPDSAFTLNDVCLALGLIRALDTPPDPVLAEVDARLSGIVSRATDAMVAGGVHTPNHRWELCAALAQMDRLQPRPGIAERISEWLAEGIDQLPDGMYSERSPLYATAVTNPSLLAIADSSGRPELLDHVRRNLTAFLPWFSPDGSVESVYSRRQDQWMTFDAAPFLHLYRRLANQDGRQDFAAAATWLEGLPLHEPAKLLALARLDPWLREALPGTRPAEGAPPSSGLPFHAAMAPADAALESCGAYRFRGGVSVVTVFGGCDALVPGVVSGLAANPTFLRFAHGAAVLTDVRLSRSFFDLGPFRSQHTVANGTAVTLSEELEANFYLPLPAQKRRADGIYALEHEGRFSAGMDFGSRPTVVHKLGTDIAVQADGGQAVLDINFEGADTAFALELTFRPGGTLDGGIPLGGTGAFQLVEGMGRYRVGGDAIEFGPGSPASPDTPAAYNPGESYRYLAGTNASGGLKVYITGRTRGSHRFTLRGLPRSS</sequence>
<accession>A0ABZ2R939</accession>
<dbReference type="RefSeq" id="WP_406636450.1">
    <property type="nucleotide sequence ID" value="NZ_CP148033.1"/>
</dbReference>
<name>A0ABZ2R939_9MICC</name>
<dbReference type="EMBL" id="CP148033">
    <property type="protein sequence ID" value="WXK93820.1"/>
    <property type="molecule type" value="Genomic_DNA"/>
</dbReference>
<gene>
    <name evidence="1" type="ORF">WHH00_03155</name>
</gene>
<organism evidence="1 2">
    <name type="scientific">Pseudarthrobacter quantipunctorum</name>
    <dbReference type="NCBI Taxonomy" id="3128980"/>
    <lineage>
        <taxon>Bacteria</taxon>
        <taxon>Bacillati</taxon>
        <taxon>Actinomycetota</taxon>
        <taxon>Actinomycetes</taxon>
        <taxon>Micrococcales</taxon>
        <taxon>Micrococcaceae</taxon>
        <taxon>Pseudarthrobacter</taxon>
    </lineage>
</organism>
<keyword evidence="2" id="KW-1185">Reference proteome</keyword>
<evidence type="ECO:0000313" key="2">
    <source>
        <dbReference type="Proteomes" id="UP001623384"/>
    </source>
</evidence>
<protein>
    <submittedName>
        <fullName evidence="1">Uncharacterized protein</fullName>
    </submittedName>
</protein>
<proteinExistence type="predicted"/>
<reference evidence="1 2" key="1">
    <citation type="submission" date="2024-03" db="EMBL/GenBank/DDBJ databases">
        <title>Rhodococcus navarretei sp. nov. and Pseudarthrobacter quantumdoti sp. nov., two new species with the ability to biosynthesize Quantum Dots isolated from soil samples at Union Glacier, Antarctica.</title>
        <authorList>
            <person name="Vargas M."/>
        </authorList>
    </citation>
    <scope>NUCLEOTIDE SEQUENCE [LARGE SCALE GENOMIC DNA]</scope>
    <source>
        <strain evidence="1 2">RC-2-3</strain>
    </source>
</reference>
<dbReference type="Proteomes" id="UP001623384">
    <property type="component" value="Chromosome"/>
</dbReference>
<evidence type="ECO:0000313" key="1">
    <source>
        <dbReference type="EMBL" id="WXK93820.1"/>
    </source>
</evidence>